<dbReference type="PANTHER" id="PTHR30154:SF34">
    <property type="entry name" value="TRANSCRIPTIONAL REGULATOR AZLB"/>
    <property type="match status" value="1"/>
</dbReference>
<dbReference type="CDD" id="cd00090">
    <property type="entry name" value="HTH_ARSR"/>
    <property type="match status" value="1"/>
</dbReference>
<evidence type="ECO:0000313" key="6">
    <source>
        <dbReference type="Proteomes" id="UP000037210"/>
    </source>
</evidence>
<dbReference type="Pfam" id="PF01037">
    <property type="entry name" value="AsnC_trans_reg"/>
    <property type="match status" value="1"/>
</dbReference>
<protein>
    <submittedName>
        <fullName evidence="5">AsnC family transcriptional regulator</fullName>
    </submittedName>
</protein>
<dbReference type="InterPro" id="IPR000485">
    <property type="entry name" value="AsnC-type_HTH_dom"/>
</dbReference>
<dbReference type="SMART" id="SM00344">
    <property type="entry name" value="HTH_ASNC"/>
    <property type="match status" value="1"/>
</dbReference>
<dbReference type="Proteomes" id="UP000037210">
    <property type="component" value="Unassembled WGS sequence"/>
</dbReference>
<keyword evidence="3" id="KW-0804">Transcription</keyword>
<reference evidence="5 6" key="1">
    <citation type="submission" date="2015-06" db="EMBL/GenBank/DDBJ databases">
        <title>New insights into the roles of widespread benthic archaea in carbon and nitrogen cycling.</title>
        <authorList>
            <person name="Lazar C.S."/>
            <person name="Baker B.J."/>
            <person name="Seitz K.W."/>
            <person name="Hyde A.S."/>
            <person name="Dick G.J."/>
            <person name="Hinrichs K.-U."/>
            <person name="Teske A.P."/>
        </authorList>
    </citation>
    <scope>NUCLEOTIDE SEQUENCE [LARGE SCALE GENOMIC DNA]</scope>
    <source>
        <strain evidence="5">DG-45</strain>
    </source>
</reference>
<dbReference type="Gene3D" id="3.30.70.920">
    <property type="match status" value="1"/>
</dbReference>
<evidence type="ECO:0000313" key="5">
    <source>
        <dbReference type="EMBL" id="KON31284.1"/>
    </source>
</evidence>
<dbReference type="PRINTS" id="PR00033">
    <property type="entry name" value="HTHASNC"/>
</dbReference>
<dbReference type="InterPro" id="IPR036390">
    <property type="entry name" value="WH_DNA-bd_sf"/>
</dbReference>
<dbReference type="SUPFAM" id="SSF46785">
    <property type="entry name" value="Winged helix' DNA-binding domain"/>
    <property type="match status" value="1"/>
</dbReference>
<dbReference type="Pfam" id="PF13412">
    <property type="entry name" value="HTH_24"/>
    <property type="match status" value="1"/>
</dbReference>
<dbReference type="Gene3D" id="1.10.10.10">
    <property type="entry name" value="Winged helix-like DNA-binding domain superfamily/Winged helix DNA-binding domain"/>
    <property type="match status" value="1"/>
</dbReference>
<organism evidence="5 6">
    <name type="scientific">miscellaneous Crenarchaeota group-15 archaeon DG-45</name>
    <dbReference type="NCBI Taxonomy" id="1685127"/>
    <lineage>
        <taxon>Archaea</taxon>
        <taxon>Candidatus Bathyarchaeota</taxon>
        <taxon>MCG-15</taxon>
    </lineage>
</organism>
<dbReference type="GO" id="GO:0043565">
    <property type="term" value="F:sequence-specific DNA binding"/>
    <property type="evidence" value="ECO:0007669"/>
    <property type="project" value="InterPro"/>
</dbReference>
<dbReference type="InterPro" id="IPR019888">
    <property type="entry name" value="Tscrpt_reg_AsnC-like"/>
</dbReference>
<evidence type="ECO:0000256" key="3">
    <source>
        <dbReference type="ARBA" id="ARBA00023163"/>
    </source>
</evidence>
<dbReference type="InterPro" id="IPR011991">
    <property type="entry name" value="ArsR-like_HTH"/>
</dbReference>
<dbReference type="PATRIC" id="fig|1685127.3.peg.288"/>
<dbReference type="InterPro" id="IPR019887">
    <property type="entry name" value="Tscrpt_reg_AsnC/Lrp_C"/>
</dbReference>
<keyword evidence="1" id="KW-0805">Transcription regulation</keyword>
<evidence type="ECO:0000256" key="1">
    <source>
        <dbReference type="ARBA" id="ARBA00023015"/>
    </source>
</evidence>
<dbReference type="InterPro" id="IPR036388">
    <property type="entry name" value="WH-like_DNA-bd_sf"/>
</dbReference>
<name>A0A0M0BS69_9ARCH</name>
<dbReference type="PANTHER" id="PTHR30154">
    <property type="entry name" value="LEUCINE-RESPONSIVE REGULATORY PROTEIN"/>
    <property type="match status" value="1"/>
</dbReference>
<dbReference type="GO" id="GO:0005829">
    <property type="term" value="C:cytosol"/>
    <property type="evidence" value="ECO:0007669"/>
    <property type="project" value="TreeGrafter"/>
</dbReference>
<dbReference type="PROSITE" id="PS50956">
    <property type="entry name" value="HTH_ASNC_2"/>
    <property type="match status" value="1"/>
</dbReference>
<comment type="caution">
    <text evidence="5">The sequence shown here is derived from an EMBL/GenBank/DDBJ whole genome shotgun (WGS) entry which is preliminary data.</text>
</comment>
<dbReference type="EMBL" id="LFWZ01000008">
    <property type="protein sequence ID" value="KON31284.1"/>
    <property type="molecule type" value="Genomic_DNA"/>
</dbReference>
<accession>A0A0M0BS69</accession>
<dbReference type="InterPro" id="IPR011008">
    <property type="entry name" value="Dimeric_a/b-barrel"/>
</dbReference>
<dbReference type="AlphaFoldDB" id="A0A0M0BS69"/>
<sequence length="157" mass="17483">MQVDERDLEVLRLLQGDAKASAREIGRRVGSPITTVYSRVKRLEDSGVIKGYKAVLDAAKLGRPTTAFILASFAYRTPGLEEPLDQRRIAREVARLPEVQEVHIIAGDWDILIKVKARDVAAIGGFVVDKLRNIRGIERTLTCMVFDTAKETLDIPI</sequence>
<feature type="domain" description="HTH asnC-type" evidence="4">
    <location>
        <begin position="3"/>
        <end position="64"/>
    </location>
</feature>
<evidence type="ECO:0000259" key="4">
    <source>
        <dbReference type="PROSITE" id="PS50956"/>
    </source>
</evidence>
<proteinExistence type="predicted"/>
<dbReference type="SUPFAM" id="SSF54909">
    <property type="entry name" value="Dimeric alpha+beta barrel"/>
    <property type="match status" value="1"/>
</dbReference>
<evidence type="ECO:0000256" key="2">
    <source>
        <dbReference type="ARBA" id="ARBA00023125"/>
    </source>
</evidence>
<dbReference type="GO" id="GO:0043200">
    <property type="term" value="P:response to amino acid"/>
    <property type="evidence" value="ECO:0007669"/>
    <property type="project" value="TreeGrafter"/>
</dbReference>
<gene>
    <name evidence="5" type="ORF">AC482_01305</name>
</gene>
<keyword evidence="2" id="KW-0238">DNA-binding</keyword>